<comment type="caution">
    <text evidence="14">The sequence shown here is derived from an EMBL/GenBank/DDBJ whole genome shotgun (WGS) entry which is preliminary data.</text>
</comment>
<dbReference type="InterPro" id="IPR002528">
    <property type="entry name" value="MATE_fam"/>
</dbReference>
<feature type="transmembrane region" description="Helical" evidence="13">
    <location>
        <begin position="136"/>
        <end position="157"/>
    </location>
</feature>
<comment type="similarity">
    <text evidence="3">Belongs to the multi antimicrobial extrusion (MATE) (TC 2.A.66.1) family.</text>
</comment>
<keyword evidence="8 13" id="KW-0812">Transmembrane</keyword>
<dbReference type="NCBIfam" id="TIGR00797">
    <property type="entry name" value="matE"/>
    <property type="match status" value="1"/>
</dbReference>
<evidence type="ECO:0000256" key="7">
    <source>
        <dbReference type="ARBA" id="ARBA00022475"/>
    </source>
</evidence>
<dbReference type="Proteomes" id="UP001078443">
    <property type="component" value="Unassembled WGS sequence"/>
</dbReference>
<evidence type="ECO:0000256" key="12">
    <source>
        <dbReference type="ARBA" id="ARBA00031636"/>
    </source>
</evidence>
<keyword evidence="9 13" id="KW-1133">Transmembrane helix</keyword>
<keyword evidence="15" id="KW-1185">Reference proteome</keyword>
<feature type="transmembrane region" description="Helical" evidence="13">
    <location>
        <begin position="98"/>
        <end position="116"/>
    </location>
</feature>
<feature type="transmembrane region" description="Helical" evidence="13">
    <location>
        <begin position="325"/>
        <end position="347"/>
    </location>
</feature>
<dbReference type="PANTHER" id="PTHR43298:SF2">
    <property type="entry name" value="FMN_FAD EXPORTER YEEO-RELATED"/>
    <property type="match status" value="1"/>
</dbReference>
<evidence type="ECO:0000256" key="13">
    <source>
        <dbReference type="SAM" id="Phobius"/>
    </source>
</evidence>
<evidence type="ECO:0000313" key="15">
    <source>
        <dbReference type="Proteomes" id="UP001078443"/>
    </source>
</evidence>
<protein>
    <recommendedName>
        <fullName evidence="4">Probable multidrug resistance protein NorM</fullName>
    </recommendedName>
    <alternativeName>
        <fullName evidence="12">Multidrug-efflux transporter</fullName>
    </alternativeName>
</protein>
<dbReference type="RefSeq" id="WP_268039674.1">
    <property type="nucleotide sequence ID" value="NZ_JAPQER010000001.1"/>
</dbReference>
<comment type="function">
    <text evidence="1">Multidrug efflux pump.</text>
</comment>
<feature type="transmembrane region" description="Helical" evidence="13">
    <location>
        <begin position="268"/>
        <end position="287"/>
    </location>
</feature>
<dbReference type="Pfam" id="PF01554">
    <property type="entry name" value="MatE"/>
    <property type="match status" value="2"/>
</dbReference>
<keyword evidence="10" id="KW-0406">Ion transport</keyword>
<name>A0ABT4CYG7_9CLOT</name>
<dbReference type="InterPro" id="IPR050222">
    <property type="entry name" value="MATE_MdtK"/>
</dbReference>
<feature type="transmembrane region" description="Helical" evidence="13">
    <location>
        <begin position="359"/>
        <end position="388"/>
    </location>
</feature>
<dbReference type="PIRSF" id="PIRSF006603">
    <property type="entry name" value="DinF"/>
    <property type="match status" value="1"/>
</dbReference>
<dbReference type="PANTHER" id="PTHR43298">
    <property type="entry name" value="MULTIDRUG RESISTANCE PROTEIN NORM-RELATED"/>
    <property type="match status" value="1"/>
</dbReference>
<evidence type="ECO:0000256" key="6">
    <source>
        <dbReference type="ARBA" id="ARBA00022449"/>
    </source>
</evidence>
<evidence type="ECO:0000256" key="10">
    <source>
        <dbReference type="ARBA" id="ARBA00023065"/>
    </source>
</evidence>
<dbReference type="CDD" id="cd13137">
    <property type="entry name" value="MATE_NorM_like"/>
    <property type="match status" value="1"/>
</dbReference>
<feature type="transmembrane region" description="Helical" evidence="13">
    <location>
        <begin position="425"/>
        <end position="446"/>
    </location>
</feature>
<keyword evidence="7" id="KW-1003">Cell membrane</keyword>
<dbReference type="EMBL" id="JAPQER010000001">
    <property type="protein sequence ID" value="MCY6483427.1"/>
    <property type="molecule type" value="Genomic_DNA"/>
</dbReference>
<proteinExistence type="inferred from homology"/>
<feature type="transmembrane region" description="Helical" evidence="13">
    <location>
        <begin position="39"/>
        <end position="63"/>
    </location>
</feature>
<organism evidence="14 15">
    <name type="scientific">Clostridium aestuarii</name>
    <dbReference type="NCBI Taxonomy" id="338193"/>
    <lineage>
        <taxon>Bacteria</taxon>
        <taxon>Bacillati</taxon>
        <taxon>Bacillota</taxon>
        <taxon>Clostridia</taxon>
        <taxon>Eubacteriales</taxon>
        <taxon>Clostridiaceae</taxon>
        <taxon>Clostridium</taxon>
    </lineage>
</organism>
<feature type="transmembrane region" description="Helical" evidence="13">
    <location>
        <begin position="169"/>
        <end position="189"/>
    </location>
</feature>
<feature type="transmembrane region" description="Helical" evidence="13">
    <location>
        <begin position="201"/>
        <end position="224"/>
    </location>
</feature>
<evidence type="ECO:0000256" key="5">
    <source>
        <dbReference type="ARBA" id="ARBA00022448"/>
    </source>
</evidence>
<reference evidence="14" key="1">
    <citation type="submission" date="2022-12" db="EMBL/GenBank/DDBJ databases">
        <authorList>
            <person name="Wang J."/>
        </authorList>
    </citation>
    <scope>NUCLEOTIDE SEQUENCE</scope>
    <source>
        <strain evidence="14">HY-45-18</strain>
    </source>
</reference>
<comment type="subcellular location">
    <subcellularLocation>
        <location evidence="2">Cell membrane</location>
        <topology evidence="2">Multi-pass membrane protein</topology>
    </subcellularLocation>
</comment>
<accession>A0ABT4CYG7</accession>
<keyword evidence="6" id="KW-0050">Antiport</keyword>
<dbReference type="InterPro" id="IPR048279">
    <property type="entry name" value="MdtK-like"/>
</dbReference>
<feature type="transmembrane region" description="Helical" evidence="13">
    <location>
        <begin position="293"/>
        <end position="313"/>
    </location>
</feature>
<gene>
    <name evidence="14" type="ORF">OW763_03525</name>
</gene>
<evidence type="ECO:0000256" key="2">
    <source>
        <dbReference type="ARBA" id="ARBA00004651"/>
    </source>
</evidence>
<evidence type="ECO:0000256" key="9">
    <source>
        <dbReference type="ARBA" id="ARBA00022989"/>
    </source>
</evidence>
<sequence length="456" mass="49600">MEHNNKDLLQGSVTSNLLKMSLPTMLGFLFQSAYDLVDMIWIGKISSSAIAGVTIFVTIFWMVDILNQIIGTSSISLISQSYGSGDMEKTSRAIEQTLTFKALVAVIAGVIMLMILKPLIGFFTKDAVVIKNALDYGYIRIFFLPIMFSSFTVNTAFRCIGDAKKPMIIMIIAAIFNIILDPIFIFKTVPYVNIPGLNLGIFGAALATVISTVIAFGIGFYIFLSGKTKVKIKIKRLFKLNAEMDKKLITVGLPSGFEMLSRNLSGILTLKFVTIYGTAAIACMGIGNKLFSFAFMPLVGLSMGGSAIVGQCIGSEKIDRAKDTAAKAAVIGIVFMSVLALIGIAFPEKIMDVFTDDNAVIHIGILMIRIVLPALTIAAASMGLGCVFSGSGYNIPFLVSSLVSRWAIQVPLLVVVTYVMHLPIIWVWVTYITAEVGEILVMFTAYKKGKWKNMRA</sequence>
<evidence type="ECO:0000256" key="4">
    <source>
        <dbReference type="ARBA" id="ARBA00020268"/>
    </source>
</evidence>
<evidence type="ECO:0000256" key="8">
    <source>
        <dbReference type="ARBA" id="ARBA00022692"/>
    </source>
</evidence>
<evidence type="ECO:0000313" key="14">
    <source>
        <dbReference type="EMBL" id="MCY6483427.1"/>
    </source>
</evidence>
<evidence type="ECO:0000256" key="1">
    <source>
        <dbReference type="ARBA" id="ARBA00003408"/>
    </source>
</evidence>
<keyword evidence="5" id="KW-0813">Transport</keyword>
<feature type="transmembrane region" description="Helical" evidence="13">
    <location>
        <begin position="395"/>
        <end position="419"/>
    </location>
</feature>
<evidence type="ECO:0000256" key="3">
    <source>
        <dbReference type="ARBA" id="ARBA00010199"/>
    </source>
</evidence>
<keyword evidence="11 13" id="KW-0472">Membrane</keyword>
<evidence type="ECO:0000256" key="11">
    <source>
        <dbReference type="ARBA" id="ARBA00023136"/>
    </source>
</evidence>